<evidence type="ECO:0000313" key="2">
    <source>
        <dbReference type="EMBL" id="GAH99213.1"/>
    </source>
</evidence>
<organism evidence="2">
    <name type="scientific">marine sediment metagenome</name>
    <dbReference type="NCBI Taxonomy" id="412755"/>
    <lineage>
        <taxon>unclassified sequences</taxon>
        <taxon>metagenomes</taxon>
        <taxon>ecological metagenomes</taxon>
    </lineage>
</organism>
<dbReference type="PANTHER" id="PTHR43312">
    <property type="entry name" value="D-THREO-ALDOSE 1-DEHYDROGENASE"/>
    <property type="match status" value="1"/>
</dbReference>
<sequence>MQYRDFGNAGIKVSILGFGAMRLPEEEIKGKHQVKEKESIDIIQRAFELGVNYVDTAYVYNAGESELTVGKALKGWRDKVYLSTKMPTWEVKKTGDYRRFLEEQLKKLDVEYIDFYHFHDLNEDRFKNIV</sequence>
<feature type="non-terminal residue" evidence="2">
    <location>
        <position position="130"/>
    </location>
</feature>
<reference evidence="2" key="1">
    <citation type="journal article" date="2014" name="Front. Microbiol.">
        <title>High frequency of phylogenetically diverse reductive dehalogenase-homologous genes in deep subseafloor sedimentary metagenomes.</title>
        <authorList>
            <person name="Kawai M."/>
            <person name="Futagami T."/>
            <person name="Toyoda A."/>
            <person name="Takaki Y."/>
            <person name="Nishi S."/>
            <person name="Hori S."/>
            <person name="Arai W."/>
            <person name="Tsubouchi T."/>
            <person name="Morono Y."/>
            <person name="Uchiyama I."/>
            <person name="Ito T."/>
            <person name="Fujiyama A."/>
            <person name="Inagaki F."/>
            <person name="Takami H."/>
        </authorList>
    </citation>
    <scope>NUCLEOTIDE SEQUENCE</scope>
    <source>
        <strain evidence="2">Expedition CK06-06</strain>
    </source>
</reference>
<dbReference type="SUPFAM" id="SSF51430">
    <property type="entry name" value="NAD(P)-linked oxidoreductase"/>
    <property type="match status" value="1"/>
</dbReference>
<dbReference type="EMBL" id="BARV01001700">
    <property type="protein sequence ID" value="GAH99213.1"/>
    <property type="molecule type" value="Genomic_DNA"/>
</dbReference>
<proteinExistence type="predicted"/>
<dbReference type="InterPro" id="IPR023210">
    <property type="entry name" value="NADP_OxRdtase_dom"/>
</dbReference>
<dbReference type="AlphaFoldDB" id="X1LYK5"/>
<dbReference type="InterPro" id="IPR036812">
    <property type="entry name" value="NAD(P)_OxRdtase_dom_sf"/>
</dbReference>
<dbReference type="Gene3D" id="3.20.20.100">
    <property type="entry name" value="NADP-dependent oxidoreductase domain"/>
    <property type="match status" value="1"/>
</dbReference>
<protein>
    <recommendedName>
        <fullName evidence="1">NADP-dependent oxidoreductase domain-containing protein</fullName>
    </recommendedName>
</protein>
<dbReference type="InterPro" id="IPR053135">
    <property type="entry name" value="AKR2_Oxidoreductase"/>
</dbReference>
<name>X1LYK5_9ZZZZ</name>
<gene>
    <name evidence="2" type="ORF">S06H3_04759</name>
</gene>
<accession>X1LYK5</accession>
<comment type="caution">
    <text evidence="2">The sequence shown here is derived from an EMBL/GenBank/DDBJ whole genome shotgun (WGS) entry which is preliminary data.</text>
</comment>
<feature type="domain" description="NADP-dependent oxidoreductase" evidence="1">
    <location>
        <begin position="16"/>
        <end position="122"/>
    </location>
</feature>
<dbReference type="Pfam" id="PF00248">
    <property type="entry name" value="Aldo_ket_red"/>
    <property type="match status" value="1"/>
</dbReference>
<evidence type="ECO:0000259" key="1">
    <source>
        <dbReference type="Pfam" id="PF00248"/>
    </source>
</evidence>
<dbReference type="PANTHER" id="PTHR43312:SF2">
    <property type="entry name" value="OXIDOREDUCTASE"/>
    <property type="match status" value="1"/>
</dbReference>